<evidence type="ECO:0000259" key="8">
    <source>
        <dbReference type="Pfam" id="PF14322"/>
    </source>
</evidence>
<dbReference type="OrthoDB" id="1035036at2"/>
<proteinExistence type="inferred from homology"/>
<dbReference type="AlphaFoldDB" id="A0A173MDB2"/>
<sequence length="498" mass="56486">MKKAIYSVTILLAALISTSCNKWLDQKPQDGVVRQEFWKTKEQVEAAVIGCYSSLLGSPSGVTDKALAEYLFLWGELRADLVAAGAGITNEETEVINVNLLSTNSLVSWRALYRTINYCNTVLDDAPDVLETDNTFTQEQLNGYIGEALALRSLLYFYLARSFGDVPLKLTSTSTDEDIRPIAKSTQKQVLQQVLTDLQTAETKIKETYGTKQYNTGRITKNTVQTIMADVYLWLEDYTNAIAYCDKVIDSKNYSLVSGNSGFFSTLYYTGNSSEGIFEFQFDAQKLNPFYSMFTTTKRRYVASERVMEDVYTIDYDDETKVDIRGAATAVRTSDNTIWKYVGFNYATARAQGDSYAHWIIYRYADVLLMKAEALAQVNRGQEALDLVQVIRDRAGALDATARNPDAADTDEITTYILEERAREFAFEGKRWYDVLRNAKRNNYARLEILLNMVAAAVPADRQQSALNKYRDYNSHYFPIAETELQRNSSLKQNTFYQ</sequence>
<dbReference type="Proteomes" id="UP000186917">
    <property type="component" value="Unassembled WGS sequence"/>
</dbReference>
<keyword evidence="4" id="KW-0472">Membrane</keyword>
<evidence type="ECO:0000259" key="7">
    <source>
        <dbReference type="Pfam" id="PF07980"/>
    </source>
</evidence>
<dbReference type="EMBL" id="FTOR01000005">
    <property type="protein sequence ID" value="SIT21209.1"/>
    <property type="molecule type" value="Genomic_DNA"/>
</dbReference>
<dbReference type="GO" id="GO:0009279">
    <property type="term" value="C:cell outer membrane"/>
    <property type="evidence" value="ECO:0007669"/>
    <property type="project" value="UniProtKB-SubCell"/>
</dbReference>
<evidence type="ECO:0000313" key="9">
    <source>
        <dbReference type="EMBL" id="SIT21209.1"/>
    </source>
</evidence>
<evidence type="ECO:0000256" key="2">
    <source>
        <dbReference type="ARBA" id="ARBA00006275"/>
    </source>
</evidence>
<comment type="similarity">
    <text evidence="2">Belongs to the SusD family.</text>
</comment>
<comment type="subcellular location">
    <subcellularLocation>
        <location evidence="1">Cell outer membrane</location>
    </subcellularLocation>
</comment>
<name>A0A173MDB2_9BACT</name>
<dbReference type="RefSeq" id="WP_076379967.1">
    <property type="nucleotide sequence ID" value="NZ_AP017422.1"/>
</dbReference>
<dbReference type="STRING" id="477680.SAMN05421788_105119"/>
<feature type="domain" description="RagB/SusD" evidence="7">
    <location>
        <begin position="295"/>
        <end position="497"/>
    </location>
</feature>
<dbReference type="Pfam" id="PF07980">
    <property type="entry name" value="SusD_RagB"/>
    <property type="match status" value="1"/>
</dbReference>
<evidence type="ECO:0000256" key="5">
    <source>
        <dbReference type="ARBA" id="ARBA00023237"/>
    </source>
</evidence>
<dbReference type="InterPro" id="IPR011990">
    <property type="entry name" value="TPR-like_helical_dom_sf"/>
</dbReference>
<reference evidence="10" key="1">
    <citation type="submission" date="2017-01" db="EMBL/GenBank/DDBJ databases">
        <authorList>
            <person name="Varghese N."/>
            <person name="Submissions S."/>
        </authorList>
    </citation>
    <scope>NUCLEOTIDE SEQUENCE [LARGE SCALE GENOMIC DNA]</scope>
    <source>
        <strain evidence="10">DSM 21054</strain>
    </source>
</reference>
<dbReference type="InterPro" id="IPR012944">
    <property type="entry name" value="SusD_RagB_dom"/>
</dbReference>
<evidence type="ECO:0000256" key="3">
    <source>
        <dbReference type="ARBA" id="ARBA00022729"/>
    </source>
</evidence>
<evidence type="ECO:0000256" key="6">
    <source>
        <dbReference type="SAM" id="SignalP"/>
    </source>
</evidence>
<protein>
    <submittedName>
        <fullName evidence="9">Starch-binding associating with outer membrane</fullName>
    </submittedName>
</protein>
<evidence type="ECO:0000313" key="10">
    <source>
        <dbReference type="Proteomes" id="UP000186917"/>
    </source>
</evidence>
<dbReference type="Pfam" id="PF14322">
    <property type="entry name" value="SusD-like_3"/>
    <property type="match status" value="1"/>
</dbReference>
<evidence type="ECO:0000256" key="4">
    <source>
        <dbReference type="ARBA" id="ARBA00023136"/>
    </source>
</evidence>
<dbReference type="KEGG" id="fln:FLA_1435"/>
<dbReference type="SUPFAM" id="SSF48452">
    <property type="entry name" value="TPR-like"/>
    <property type="match status" value="1"/>
</dbReference>
<feature type="signal peptide" evidence="6">
    <location>
        <begin position="1"/>
        <end position="22"/>
    </location>
</feature>
<feature type="domain" description="SusD-like N-terminal" evidence="8">
    <location>
        <begin position="102"/>
        <end position="233"/>
    </location>
</feature>
<gene>
    <name evidence="9" type="ORF">SAMN05421788_105119</name>
</gene>
<dbReference type="InterPro" id="IPR033985">
    <property type="entry name" value="SusD-like_N"/>
</dbReference>
<feature type="chain" id="PRO_5030022800" evidence="6">
    <location>
        <begin position="23"/>
        <end position="498"/>
    </location>
</feature>
<accession>A0A173MDB2</accession>
<dbReference type="PROSITE" id="PS51257">
    <property type="entry name" value="PROKAR_LIPOPROTEIN"/>
    <property type="match status" value="1"/>
</dbReference>
<dbReference type="CDD" id="cd08977">
    <property type="entry name" value="SusD"/>
    <property type="match status" value="1"/>
</dbReference>
<keyword evidence="5" id="KW-0998">Cell outer membrane</keyword>
<keyword evidence="10" id="KW-1185">Reference proteome</keyword>
<keyword evidence="3 6" id="KW-0732">Signal</keyword>
<dbReference type="Gene3D" id="1.25.40.390">
    <property type="match status" value="1"/>
</dbReference>
<evidence type="ECO:0000256" key="1">
    <source>
        <dbReference type="ARBA" id="ARBA00004442"/>
    </source>
</evidence>
<organism evidence="9 10">
    <name type="scientific">Filimonas lacunae</name>
    <dbReference type="NCBI Taxonomy" id="477680"/>
    <lineage>
        <taxon>Bacteria</taxon>
        <taxon>Pseudomonadati</taxon>
        <taxon>Bacteroidota</taxon>
        <taxon>Chitinophagia</taxon>
        <taxon>Chitinophagales</taxon>
        <taxon>Chitinophagaceae</taxon>
        <taxon>Filimonas</taxon>
    </lineage>
</organism>